<dbReference type="InterPro" id="IPR017896">
    <property type="entry name" value="4Fe4S_Fe-S-bd"/>
</dbReference>
<organism evidence="3">
    <name type="scientific">Notodromas monacha</name>
    <dbReference type="NCBI Taxonomy" id="399045"/>
    <lineage>
        <taxon>Eukaryota</taxon>
        <taxon>Metazoa</taxon>
        <taxon>Ecdysozoa</taxon>
        <taxon>Arthropoda</taxon>
        <taxon>Crustacea</taxon>
        <taxon>Oligostraca</taxon>
        <taxon>Ostracoda</taxon>
        <taxon>Podocopa</taxon>
        <taxon>Podocopida</taxon>
        <taxon>Cypridocopina</taxon>
        <taxon>Cypridoidea</taxon>
        <taxon>Cyprididae</taxon>
        <taxon>Notodromas</taxon>
    </lineage>
</organism>
<dbReference type="EMBL" id="OA887240">
    <property type="protein sequence ID" value="CAD7283310.1"/>
    <property type="molecule type" value="Genomic_DNA"/>
</dbReference>
<evidence type="ECO:0000256" key="1">
    <source>
        <dbReference type="SAM" id="MobiDB-lite"/>
    </source>
</evidence>
<proteinExistence type="predicted"/>
<dbReference type="PROSITE" id="PS51379">
    <property type="entry name" value="4FE4S_FER_2"/>
    <property type="match status" value="1"/>
</dbReference>
<evidence type="ECO:0000259" key="2">
    <source>
        <dbReference type="PROSITE" id="PS51379"/>
    </source>
</evidence>
<dbReference type="EMBL" id="CAJPEX010005203">
    <property type="protein sequence ID" value="CAG0923462.1"/>
    <property type="molecule type" value="Genomic_DNA"/>
</dbReference>
<reference evidence="3" key="1">
    <citation type="submission" date="2020-11" db="EMBL/GenBank/DDBJ databases">
        <authorList>
            <person name="Tran Van P."/>
        </authorList>
    </citation>
    <scope>NUCLEOTIDE SEQUENCE</scope>
</reference>
<feature type="domain" description="4Fe-4S ferredoxin-type" evidence="2">
    <location>
        <begin position="268"/>
        <end position="298"/>
    </location>
</feature>
<dbReference type="Proteomes" id="UP000678499">
    <property type="component" value="Unassembled WGS sequence"/>
</dbReference>
<protein>
    <recommendedName>
        <fullName evidence="2">4Fe-4S ferredoxin-type domain-containing protein</fullName>
    </recommendedName>
</protein>
<sequence length="384" mass="41599">MGRSSGEKVDSGGSFGWSQQSPLMLPPSSNQDPWDEPPQNLVGYIPRVVRPASPGIPLTYSYGGGAPMSGVVYSKDAQKFRHEGADDDEFDDNAAADNYGLLERSASEKDWRNSAKPGYKKSASSEEFELPYELPSDIDAYSPRVDPFLPTPMDFRSKSLAGSELLKNPMPKGSKSLNCYKCGYACNSRIGVPVICNSPLEQCATFYDPQTLDVTARGCKINGEPGCFLTEDGVYGCTCKSQLCNDFKMYKVTGRIFNELFEPSSKGGKKRVDQETCDPCTKGCNKPCPPPVVPTPPGPETCCKAKANKKKPDKPGICCPPETKKRPTQCCYLDNLPKKYRVKYAHLIREAAGYSSANPVCQSSKSFLAAASAAAAAFGLLAFA</sequence>
<feature type="compositionally biased region" description="Low complexity" evidence="1">
    <location>
        <begin position="18"/>
        <end position="29"/>
    </location>
</feature>
<keyword evidence="4" id="KW-1185">Reference proteome</keyword>
<accession>A0A7R9BX78</accession>
<name>A0A7R9BX78_9CRUS</name>
<evidence type="ECO:0000313" key="4">
    <source>
        <dbReference type="Proteomes" id="UP000678499"/>
    </source>
</evidence>
<feature type="compositionally biased region" description="Basic and acidic residues" evidence="1">
    <location>
        <begin position="1"/>
        <end position="10"/>
    </location>
</feature>
<gene>
    <name evidence="3" type="ORF">NMOB1V02_LOCUS10926</name>
</gene>
<dbReference type="AlphaFoldDB" id="A0A7R9BX78"/>
<evidence type="ECO:0000313" key="3">
    <source>
        <dbReference type="EMBL" id="CAD7283310.1"/>
    </source>
</evidence>
<feature type="region of interest" description="Disordered" evidence="1">
    <location>
        <begin position="1"/>
        <end position="40"/>
    </location>
</feature>